<evidence type="ECO:0000313" key="2">
    <source>
        <dbReference type="Proteomes" id="UP000268162"/>
    </source>
</evidence>
<reference evidence="2" key="1">
    <citation type="journal article" date="2018" name="Nat. Microbiol.">
        <title>Leveraging single-cell genomics to expand the fungal tree of life.</title>
        <authorList>
            <person name="Ahrendt S.R."/>
            <person name="Quandt C.A."/>
            <person name="Ciobanu D."/>
            <person name="Clum A."/>
            <person name="Salamov A."/>
            <person name="Andreopoulos B."/>
            <person name="Cheng J.F."/>
            <person name="Woyke T."/>
            <person name="Pelin A."/>
            <person name="Henrissat B."/>
            <person name="Reynolds N.K."/>
            <person name="Benny G.L."/>
            <person name="Smith M.E."/>
            <person name="James T.Y."/>
            <person name="Grigoriev I.V."/>
        </authorList>
    </citation>
    <scope>NUCLEOTIDE SEQUENCE [LARGE SCALE GENOMIC DNA]</scope>
    <source>
        <strain evidence="2">RSA 468</strain>
    </source>
</reference>
<dbReference type="Proteomes" id="UP000268162">
    <property type="component" value="Unassembled WGS sequence"/>
</dbReference>
<keyword evidence="2" id="KW-1185">Reference proteome</keyword>
<proteinExistence type="predicted"/>
<organism evidence="1 2">
    <name type="scientific">Dimargaris cristalligena</name>
    <dbReference type="NCBI Taxonomy" id="215637"/>
    <lineage>
        <taxon>Eukaryota</taxon>
        <taxon>Fungi</taxon>
        <taxon>Fungi incertae sedis</taxon>
        <taxon>Zoopagomycota</taxon>
        <taxon>Kickxellomycotina</taxon>
        <taxon>Dimargaritomycetes</taxon>
        <taxon>Dimargaritales</taxon>
        <taxon>Dimargaritaceae</taxon>
        <taxon>Dimargaris</taxon>
    </lineage>
</organism>
<name>A0A4Q0A0J0_9FUNG</name>
<gene>
    <name evidence="1" type="ORF">BJ085DRAFT_32854</name>
</gene>
<accession>A0A4Q0A0J0</accession>
<dbReference type="EMBL" id="ML002266">
    <property type="protein sequence ID" value="RKP39504.1"/>
    <property type="molecule type" value="Genomic_DNA"/>
</dbReference>
<dbReference type="AlphaFoldDB" id="A0A4Q0A0J0"/>
<protein>
    <submittedName>
        <fullName evidence="1">Uncharacterized protein</fullName>
    </submittedName>
</protein>
<sequence>MQSSGTVFPTTHTRSHTVAGKPGIRVIERLCYLWAPPTTGEGECAWSGKLPVTERPMPQPYPPTHLRDSVLLGARPPGIPLVYKLKGQFRRLKEIPNSIHGGIATEHSYHPFFTAAGGDLRTKFGAVRCDFNKLGLANGGHAVEKFEYNWCRSTFDDPTVLPLDNPLVAVVTGL</sequence>
<evidence type="ECO:0000313" key="1">
    <source>
        <dbReference type="EMBL" id="RKP39504.1"/>
    </source>
</evidence>